<gene>
    <name evidence="1" type="ORF">OWV82_011872</name>
</gene>
<accession>A0ACC1Y0K5</accession>
<evidence type="ECO:0000313" key="1">
    <source>
        <dbReference type="EMBL" id="KAJ4716923.1"/>
    </source>
</evidence>
<organism evidence="1 2">
    <name type="scientific">Melia azedarach</name>
    <name type="common">Chinaberry tree</name>
    <dbReference type="NCBI Taxonomy" id="155640"/>
    <lineage>
        <taxon>Eukaryota</taxon>
        <taxon>Viridiplantae</taxon>
        <taxon>Streptophyta</taxon>
        <taxon>Embryophyta</taxon>
        <taxon>Tracheophyta</taxon>
        <taxon>Spermatophyta</taxon>
        <taxon>Magnoliopsida</taxon>
        <taxon>eudicotyledons</taxon>
        <taxon>Gunneridae</taxon>
        <taxon>Pentapetalae</taxon>
        <taxon>rosids</taxon>
        <taxon>malvids</taxon>
        <taxon>Sapindales</taxon>
        <taxon>Meliaceae</taxon>
        <taxon>Melia</taxon>
    </lineage>
</organism>
<evidence type="ECO:0000313" key="2">
    <source>
        <dbReference type="Proteomes" id="UP001164539"/>
    </source>
</evidence>
<comment type="caution">
    <text evidence="1">The sequence shown here is derived from an EMBL/GenBank/DDBJ whole genome shotgun (WGS) entry which is preliminary data.</text>
</comment>
<dbReference type="EMBL" id="CM051399">
    <property type="protein sequence ID" value="KAJ4716923.1"/>
    <property type="molecule type" value="Genomic_DNA"/>
</dbReference>
<protein>
    <submittedName>
        <fullName evidence="1">Chaperone protein dnaJ 20, chloroplastic-like</fullName>
    </submittedName>
</protein>
<name>A0ACC1Y0K5_MELAZ</name>
<sequence>MSFSLSSSLRGSTPFLRRQNSAKRRRSPITIAVSGRATKTNTECRENDYCQTSKSNFYEVLSLSPNNASLEQVKRAYRTKARRYHPDACSDPSMKAEATRIFVQLHAAYKTLSDPVLRENYDCQLRFSSTTSDLDQENCKRKRWQDQIVELKKRSSDRTAEKHGSWGSRMRARNIYCN</sequence>
<proteinExistence type="predicted"/>
<dbReference type="Proteomes" id="UP001164539">
    <property type="component" value="Chromosome 6"/>
</dbReference>
<reference evidence="1 2" key="1">
    <citation type="journal article" date="2023" name="Science">
        <title>Complex scaffold remodeling in plant triterpene biosynthesis.</title>
        <authorList>
            <person name="De La Pena R."/>
            <person name="Hodgson H."/>
            <person name="Liu J.C."/>
            <person name="Stephenson M.J."/>
            <person name="Martin A.C."/>
            <person name="Owen C."/>
            <person name="Harkess A."/>
            <person name="Leebens-Mack J."/>
            <person name="Jimenez L.E."/>
            <person name="Osbourn A."/>
            <person name="Sattely E.S."/>
        </authorList>
    </citation>
    <scope>NUCLEOTIDE SEQUENCE [LARGE SCALE GENOMIC DNA]</scope>
    <source>
        <strain evidence="2">cv. JPN11</strain>
        <tissue evidence="1">Leaf</tissue>
    </source>
</reference>
<keyword evidence="2" id="KW-1185">Reference proteome</keyword>